<gene>
    <name evidence="2" type="ORF">ACG04R_18045</name>
</gene>
<keyword evidence="3" id="KW-1185">Reference proteome</keyword>
<keyword evidence="2" id="KW-0808">Transferase</keyword>
<dbReference type="PANTHER" id="PTHR42681">
    <property type="entry name" value="MALONYL-COA-ACYL CARRIER PROTEIN TRANSACYLASE, MITOCHONDRIAL"/>
    <property type="match status" value="1"/>
</dbReference>
<dbReference type="Gene3D" id="3.40.366.10">
    <property type="entry name" value="Malonyl-Coenzyme A Acyl Carrier Protein, domain 2"/>
    <property type="match status" value="1"/>
</dbReference>
<dbReference type="EMBL" id="JBIGIC010000009">
    <property type="protein sequence ID" value="MFG6488595.1"/>
    <property type="molecule type" value="Genomic_DNA"/>
</dbReference>
<dbReference type="Proteomes" id="UP001606134">
    <property type="component" value="Unassembled WGS sequence"/>
</dbReference>
<evidence type="ECO:0000313" key="3">
    <source>
        <dbReference type="Proteomes" id="UP001606134"/>
    </source>
</evidence>
<name>A0ABW7HFA0_9BURK</name>
<keyword evidence="2" id="KW-0012">Acyltransferase</keyword>
<dbReference type="Gene3D" id="3.30.70.250">
    <property type="entry name" value="Malonyl-CoA ACP transacylase, ACP-binding"/>
    <property type="match status" value="1"/>
</dbReference>
<reference evidence="2 3" key="1">
    <citation type="submission" date="2024-08" db="EMBL/GenBank/DDBJ databases">
        <authorList>
            <person name="Lu H."/>
        </authorList>
    </citation>
    <scope>NUCLEOTIDE SEQUENCE [LARGE SCALE GENOMIC DNA]</scope>
    <source>
        <strain evidence="2 3">BYS78W</strain>
    </source>
</reference>
<accession>A0ABW7HFA0</accession>
<organism evidence="2 3">
    <name type="scientific">Pelomonas candidula</name>
    <dbReference type="NCBI Taxonomy" id="3299025"/>
    <lineage>
        <taxon>Bacteria</taxon>
        <taxon>Pseudomonadati</taxon>
        <taxon>Pseudomonadota</taxon>
        <taxon>Betaproteobacteria</taxon>
        <taxon>Burkholderiales</taxon>
        <taxon>Sphaerotilaceae</taxon>
        <taxon>Roseateles</taxon>
    </lineage>
</organism>
<dbReference type="SUPFAM" id="SSF52151">
    <property type="entry name" value="FabD/lysophospholipase-like"/>
    <property type="match status" value="1"/>
</dbReference>
<evidence type="ECO:0000259" key="1">
    <source>
        <dbReference type="SMART" id="SM00827"/>
    </source>
</evidence>
<proteinExistence type="predicted"/>
<dbReference type="InterPro" id="IPR016035">
    <property type="entry name" value="Acyl_Trfase/lysoPLipase"/>
</dbReference>
<dbReference type="InterPro" id="IPR014043">
    <property type="entry name" value="Acyl_transferase_dom"/>
</dbReference>
<dbReference type="EC" id="2.3.1.39" evidence="2"/>
<dbReference type="SMART" id="SM00827">
    <property type="entry name" value="PKS_AT"/>
    <property type="match status" value="1"/>
</dbReference>
<dbReference type="InterPro" id="IPR050858">
    <property type="entry name" value="Mal-CoA-ACP_Trans/PKS_FabD"/>
</dbReference>
<sequence>MRLALLFPGQGAQHVAMLPWLQAQPEAGPTLEALARQLGADWRARLADPTWLHTNVVAQPLLTGVCLAAWRVLAARLPQPVAVAGYSVGELAAFAAAGVFDDATVLRLAAVRAQSMDDSVVGRHTGLLAVQGPDALRLAEADAALSVAIRINAERVIVGGTAAELEAGAARWSAAGLRCTRLPIGIASHTPAMAPAAAAFAQQLASVGLRAAQVPVVCNFTGAAARSPAALAAALAGQIASTVRWDDCMDSLAERQPQCVLEMGPGTALAAMWRERHPGIPVRAVDEFGSPDGVLRWVAAQAGA</sequence>
<protein>
    <submittedName>
        <fullName evidence="2">ACP S-malonyltransferase</fullName>
        <ecNumber evidence="2">2.3.1.39</ecNumber>
    </submittedName>
</protein>
<dbReference type="Pfam" id="PF00698">
    <property type="entry name" value="Acyl_transf_1"/>
    <property type="match status" value="1"/>
</dbReference>
<dbReference type="GO" id="GO:0004314">
    <property type="term" value="F:[acyl-carrier-protein] S-malonyltransferase activity"/>
    <property type="evidence" value="ECO:0007669"/>
    <property type="project" value="UniProtKB-EC"/>
</dbReference>
<feature type="domain" description="Malonyl-CoA:ACP transacylase (MAT)" evidence="1">
    <location>
        <begin position="6"/>
        <end position="297"/>
    </location>
</feature>
<dbReference type="PANTHER" id="PTHR42681:SF6">
    <property type="entry name" value="BLL0263 PROTEIN"/>
    <property type="match status" value="1"/>
</dbReference>
<comment type="caution">
    <text evidence="2">The sequence shown here is derived from an EMBL/GenBank/DDBJ whole genome shotgun (WGS) entry which is preliminary data.</text>
</comment>
<evidence type="ECO:0000313" key="2">
    <source>
        <dbReference type="EMBL" id="MFG6488595.1"/>
    </source>
</evidence>
<dbReference type="InterPro" id="IPR001227">
    <property type="entry name" value="Ac_transferase_dom_sf"/>
</dbReference>
<dbReference type="RefSeq" id="WP_394413802.1">
    <property type="nucleotide sequence ID" value="NZ_JBIGIC010000009.1"/>
</dbReference>